<dbReference type="AlphaFoldDB" id="A0A3N0UZA9"/>
<reference evidence="2 3" key="1">
    <citation type="submission" date="2018-10" db="EMBL/GenBank/DDBJ databases">
        <authorList>
            <person name="Chen W.-M."/>
        </authorList>
    </citation>
    <scope>NUCLEOTIDE SEQUENCE [LARGE SCALE GENOMIC DNA]</scope>
    <source>
        <strain evidence="2 3">H-5</strain>
    </source>
</reference>
<dbReference type="Pfam" id="PF09179">
    <property type="entry name" value="TilS"/>
    <property type="match status" value="1"/>
</dbReference>
<dbReference type="GO" id="GO:0005524">
    <property type="term" value="F:ATP binding"/>
    <property type="evidence" value="ECO:0007669"/>
    <property type="project" value="InterPro"/>
</dbReference>
<gene>
    <name evidence="2" type="ORF">ED236_09250</name>
</gene>
<dbReference type="GO" id="GO:0005737">
    <property type="term" value="C:cytoplasm"/>
    <property type="evidence" value="ECO:0007669"/>
    <property type="project" value="InterPro"/>
</dbReference>
<evidence type="ECO:0000259" key="1">
    <source>
        <dbReference type="Pfam" id="PF09179"/>
    </source>
</evidence>
<evidence type="ECO:0000313" key="2">
    <source>
        <dbReference type="EMBL" id="ROH85906.1"/>
    </source>
</evidence>
<dbReference type="RefSeq" id="WP_123237680.1">
    <property type="nucleotide sequence ID" value="NZ_RJVP01000004.1"/>
</dbReference>
<dbReference type="Proteomes" id="UP000275137">
    <property type="component" value="Unassembled WGS sequence"/>
</dbReference>
<sequence>MRGNADVLSSPLPSEKARRIHGHESGGYIYLERPEPPARALLRRWLTDQDAPYPDAKHLARVFSSPVVE</sequence>
<dbReference type="GO" id="GO:0016879">
    <property type="term" value="F:ligase activity, forming carbon-nitrogen bonds"/>
    <property type="evidence" value="ECO:0007669"/>
    <property type="project" value="InterPro"/>
</dbReference>
<accession>A0A3N0UZA9</accession>
<proteinExistence type="predicted"/>
<organism evidence="2 3">
    <name type="scientific">Pseudomethylobacillus aquaticus</name>
    <dbReference type="NCBI Taxonomy" id="2676064"/>
    <lineage>
        <taxon>Bacteria</taxon>
        <taxon>Pseudomonadati</taxon>
        <taxon>Pseudomonadota</taxon>
        <taxon>Betaproteobacteria</taxon>
        <taxon>Nitrosomonadales</taxon>
        <taxon>Methylophilaceae</taxon>
        <taxon>Pseudomethylobacillus</taxon>
    </lineage>
</organism>
<protein>
    <recommendedName>
        <fullName evidence="1">tRNA(Ile)-lysidine synthase substrate-binding domain-containing protein</fullName>
    </recommendedName>
</protein>
<comment type="caution">
    <text evidence="2">The sequence shown here is derived from an EMBL/GenBank/DDBJ whole genome shotgun (WGS) entry which is preliminary data.</text>
</comment>
<keyword evidence="3" id="KW-1185">Reference proteome</keyword>
<dbReference type="GO" id="GO:0008033">
    <property type="term" value="P:tRNA processing"/>
    <property type="evidence" value="ECO:0007669"/>
    <property type="project" value="InterPro"/>
</dbReference>
<dbReference type="InterPro" id="IPR015262">
    <property type="entry name" value="tRNA_Ile_lys_synt_subst-bd"/>
</dbReference>
<feature type="domain" description="tRNA(Ile)-lysidine synthase substrate-binding" evidence="1">
    <location>
        <begin position="34"/>
        <end position="61"/>
    </location>
</feature>
<name>A0A3N0UZA9_9PROT</name>
<evidence type="ECO:0000313" key="3">
    <source>
        <dbReference type="Proteomes" id="UP000275137"/>
    </source>
</evidence>
<dbReference type="EMBL" id="RJVP01000004">
    <property type="protein sequence ID" value="ROH85906.1"/>
    <property type="molecule type" value="Genomic_DNA"/>
</dbReference>